<name>A0A381TYR3_9ZZZZ</name>
<sequence>MKNILFIISFLILSCTINDDQVEYEEQLVLWANLRANFPLIDTVFVARSANLKENVSSKQLWIDDAQVHIIGDTIDLLLNPVLNSPGRYFTNSNYIFQGGETYQVRAILGTDTISGITVIPDKMEISPASESIYACKGITFNVPEININNYDPTMWPPIIGYVDTLTLKQGECFTESFASYPLFKIDFNEEDYETIRILSLALDADSVNLEPFTDLNNDGLWNEDEYFDDWNQNGIRDSCLINLIYDTTYKDIYALWKEPFPRGSQQETGWIKNSPYRYNPWPWNVETAPVSMTWLFFDYYGLHLMTFQATDDATFNYFQGLPEFNQYVMPNSNVVNGYGLVSSSASSSFLVYIKRDESTDD</sequence>
<dbReference type="EMBL" id="UINC01005256">
    <property type="protein sequence ID" value="SVA20147.1"/>
    <property type="molecule type" value="Genomic_DNA"/>
</dbReference>
<protein>
    <recommendedName>
        <fullName evidence="2">DUF4249 family protein</fullName>
    </recommendedName>
</protein>
<dbReference type="AlphaFoldDB" id="A0A381TYR3"/>
<accession>A0A381TYR3</accession>
<organism evidence="1">
    <name type="scientific">marine metagenome</name>
    <dbReference type="NCBI Taxonomy" id="408172"/>
    <lineage>
        <taxon>unclassified sequences</taxon>
        <taxon>metagenomes</taxon>
        <taxon>ecological metagenomes</taxon>
    </lineage>
</organism>
<dbReference type="PROSITE" id="PS51257">
    <property type="entry name" value="PROKAR_LIPOPROTEIN"/>
    <property type="match status" value="1"/>
</dbReference>
<reference evidence="1" key="1">
    <citation type="submission" date="2018-05" db="EMBL/GenBank/DDBJ databases">
        <authorList>
            <person name="Lanie J.A."/>
            <person name="Ng W.-L."/>
            <person name="Kazmierczak K.M."/>
            <person name="Andrzejewski T.M."/>
            <person name="Davidsen T.M."/>
            <person name="Wayne K.J."/>
            <person name="Tettelin H."/>
            <person name="Glass J.I."/>
            <person name="Rusch D."/>
            <person name="Podicherti R."/>
            <person name="Tsui H.-C.T."/>
            <person name="Winkler M.E."/>
        </authorList>
    </citation>
    <scope>NUCLEOTIDE SEQUENCE</scope>
</reference>
<evidence type="ECO:0000313" key="1">
    <source>
        <dbReference type="EMBL" id="SVA20147.1"/>
    </source>
</evidence>
<evidence type="ECO:0008006" key="2">
    <source>
        <dbReference type="Google" id="ProtNLM"/>
    </source>
</evidence>
<gene>
    <name evidence="1" type="ORF">METZ01_LOCUS73001</name>
</gene>
<proteinExistence type="predicted"/>